<feature type="region of interest" description="Disordered" evidence="9">
    <location>
        <begin position="433"/>
        <end position="524"/>
    </location>
</feature>
<proteinExistence type="inferred from homology"/>
<dbReference type="GO" id="GO:0004707">
    <property type="term" value="F:MAP kinase activity"/>
    <property type="evidence" value="ECO:0007669"/>
    <property type="project" value="UniProtKB-EC"/>
</dbReference>
<dbReference type="PROSITE" id="PS01351">
    <property type="entry name" value="MAPK"/>
    <property type="match status" value="1"/>
</dbReference>
<dbReference type="GO" id="GO:0005524">
    <property type="term" value="F:ATP binding"/>
    <property type="evidence" value="ECO:0007669"/>
    <property type="project" value="UniProtKB-UniRule"/>
</dbReference>
<dbReference type="InterPro" id="IPR000719">
    <property type="entry name" value="Prot_kinase_dom"/>
</dbReference>
<dbReference type="Proteomes" id="UP001213623">
    <property type="component" value="Chromosome 6"/>
</dbReference>
<comment type="activity regulation">
    <text evidence="8">Activated by threonine and tyrosine phosphorylation.</text>
</comment>
<dbReference type="InterPro" id="IPR011009">
    <property type="entry name" value="Kinase-like_dom_sf"/>
</dbReference>
<dbReference type="InterPro" id="IPR008271">
    <property type="entry name" value="Ser/Thr_kinase_AS"/>
</dbReference>
<keyword evidence="3 8" id="KW-0808">Transferase</keyword>
<dbReference type="FunFam" id="1.10.510.10:FF:000624">
    <property type="entry name" value="Mitogen-activated protein kinase"/>
    <property type="match status" value="1"/>
</dbReference>
<gene>
    <name evidence="11" type="ORF">MNAN1_003350</name>
</gene>
<evidence type="ECO:0000313" key="12">
    <source>
        <dbReference type="Proteomes" id="UP001213623"/>
    </source>
</evidence>
<dbReference type="AlphaFoldDB" id="A0AAF0J3M9"/>
<sequence length="550" mass="61865">MCLHVPFHVKKRYTLVRELGIGAYGCVALAYDEESERQVAIKKVSHFFDQEVLARRTLREVASLSHLVECPNIVQILDFDVTFIELNEVYFILKACDADLSQIIRSEQELTEAHIRFFMVQLLRGVHSMHTAHIIHRDLKPGNLLVNTDCRLYVCDFGMSRAFESGDYDYLSQLSRVGADTLSSPISTPDGQTQDPFAMGTINIDAHRRDSPLTDTSDRAAFMQFFYSGGLENGNERDSRPVTKPCHIQFPGGPLTDYVATRWYRAPEALLRFKEGYTPAMDMWSVGCILAELLGRRPLFPGSDYMDQLSRINSVLGGPSESLLGQVGSTRVRHHVESLPPCAGKEWSELYPEAPEPALDLLGRLIQWDPEKRMTAGEALAHPWLKRYWQGSLSTHVPTPFRHFSDVEMVHTPDEFKWAFEHQSDQVKALWTAERQADAHQDDSSSTALPPSKRAAASGWSHSSPQSAGAMTMDSSASSSSELDSMHEHTLTEPFHDNQSCMSMSPATTKPSAHERSAHPSETFCEQKIQRTEPSGFSLLNRARAFMNWN</sequence>
<keyword evidence="8" id="KW-0460">Magnesium</keyword>
<evidence type="ECO:0000313" key="11">
    <source>
        <dbReference type="EMBL" id="WFD28341.1"/>
    </source>
</evidence>
<dbReference type="PANTHER" id="PTHR24055">
    <property type="entry name" value="MITOGEN-ACTIVATED PROTEIN KINASE"/>
    <property type="match status" value="1"/>
</dbReference>
<comment type="cofactor">
    <cofactor evidence="8">
        <name>Mg(2+)</name>
        <dbReference type="ChEBI" id="CHEBI:18420"/>
    </cofactor>
</comment>
<evidence type="ECO:0000256" key="6">
    <source>
        <dbReference type="ARBA" id="ARBA00022840"/>
    </source>
</evidence>
<dbReference type="PROSITE" id="PS50011">
    <property type="entry name" value="PROTEIN_KINASE_DOM"/>
    <property type="match status" value="1"/>
</dbReference>
<evidence type="ECO:0000256" key="7">
    <source>
        <dbReference type="PROSITE-ProRule" id="PRU10141"/>
    </source>
</evidence>
<name>A0AAF0J3M9_9BASI</name>
<reference evidence="11" key="1">
    <citation type="submission" date="2023-03" db="EMBL/GenBank/DDBJ databases">
        <title>Mating type loci evolution in Malassezia.</title>
        <authorList>
            <person name="Coelho M.A."/>
        </authorList>
    </citation>
    <scope>NUCLEOTIDE SEQUENCE</scope>
    <source>
        <strain evidence="11">CBS 9557</strain>
    </source>
</reference>
<dbReference type="Pfam" id="PF00069">
    <property type="entry name" value="Pkinase"/>
    <property type="match status" value="2"/>
</dbReference>
<evidence type="ECO:0000256" key="5">
    <source>
        <dbReference type="ARBA" id="ARBA00022777"/>
    </source>
</evidence>
<dbReference type="InterPro" id="IPR003527">
    <property type="entry name" value="MAP_kinase_CS"/>
</dbReference>
<dbReference type="SUPFAM" id="SSF56112">
    <property type="entry name" value="Protein kinase-like (PK-like)"/>
    <property type="match status" value="1"/>
</dbReference>
<feature type="domain" description="Protein kinase" evidence="10">
    <location>
        <begin position="13"/>
        <end position="385"/>
    </location>
</feature>
<keyword evidence="4 7" id="KW-0547">Nucleotide-binding</keyword>
<dbReference type="EMBL" id="CP119897">
    <property type="protein sequence ID" value="WFD28341.1"/>
    <property type="molecule type" value="Genomic_DNA"/>
</dbReference>
<feature type="compositionally biased region" description="Basic and acidic residues" evidence="9">
    <location>
        <begin position="484"/>
        <end position="496"/>
    </location>
</feature>
<keyword evidence="5 8" id="KW-0418">Kinase</keyword>
<comment type="similarity">
    <text evidence="8">Belongs to the protein kinase superfamily. Ser/Thr protein kinase family. MAP kinase subfamily.</text>
</comment>
<dbReference type="CDD" id="cd07834">
    <property type="entry name" value="STKc_MAPK"/>
    <property type="match status" value="1"/>
</dbReference>
<evidence type="ECO:0000256" key="8">
    <source>
        <dbReference type="RuleBase" id="RU361165"/>
    </source>
</evidence>
<evidence type="ECO:0000256" key="2">
    <source>
        <dbReference type="ARBA" id="ARBA00022527"/>
    </source>
</evidence>
<keyword evidence="2 8" id="KW-0723">Serine/threonine-protein kinase</keyword>
<comment type="catalytic activity">
    <reaction evidence="8">
        <text>L-threonyl-[protein] + ATP = O-phospho-L-threonyl-[protein] + ADP + H(+)</text>
        <dbReference type="Rhea" id="RHEA:46608"/>
        <dbReference type="Rhea" id="RHEA-COMP:11060"/>
        <dbReference type="Rhea" id="RHEA-COMP:11605"/>
        <dbReference type="ChEBI" id="CHEBI:15378"/>
        <dbReference type="ChEBI" id="CHEBI:30013"/>
        <dbReference type="ChEBI" id="CHEBI:30616"/>
        <dbReference type="ChEBI" id="CHEBI:61977"/>
        <dbReference type="ChEBI" id="CHEBI:456216"/>
        <dbReference type="EC" id="2.7.11.24"/>
    </reaction>
</comment>
<dbReference type="InterPro" id="IPR050117">
    <property type="entry name" value="MAPK"/>
</dbReference>
<dbReference type="SMART" id="SM00220">
    <property type="entry name" value="S_TKc"/>
    <property type="match status" value="1"/>
</dbReference>
<dbReference type="EC" id="2.7.11.24" evidence="1 8"/>
<feature type="binding site" evidence="7">
    <location>
        <position position="43"/>
    </location>
    <ligand>
        <name>ATP</name>
        <dbReference type="ChEBI" id="CHEBI:30616"/>
    </ligand>
</feature>
<feature type="compositionally biased region" description="Low complexity" evidence="9">
    <location>
        <begin position="467"/>
        <end position="483"/>
    </location>
</feature>
<accession>A0AAF0J3M9</accession>
<dbReference type="Gene3D" id="1.10.510.10">
    <property type="entry name" value="Transferase(Phosphotransferase) domain 1"/>
    <property type="match status" value="1"/>
</dbReference>
<evidence type="ECO:0000259" key="10">
    <source>
        <dbReference type="PROSITE" id="PS50011"/>
    </source>
</evidence>
<evidence type="ECO:0000256" key="9">
    <source>
        <dbReference type="SAM" id="MobiDB-lite"/>
    </source>
</evidence>
<keyword evidence="12" id="KW-1185">Reference proteome</keyword>
<dbReference type="Gene3D" id="3.30.200.20">
    <property type="entry name" value="Phosphorylase Kinase, domain 1"/>
    <property type="match status" value="1"/>
</dbReference>
<protein>
    <recommendedName>
        <fullName evidence="1 8">Mitogen-activated protein kinase</fullName>
        <ecNumber evidence="1 8">2.7.11.24</ecNumber>
    </recommendedName>
</protein>
<dbReference type="InterPro" id="IPR017441">
    <property type="entry name" value="Protein_kinase_ATP_BS"/>
</dbReference>
<dbReference type="PROSITE" id="PS00107">
    <property type="entry name" value="PROTEIN_KINASE_ATP"/>
    <property type="match status" value="1"/>
</dbReference>
<evidence type="ECO:0000256" key="3">
    <source>
        <dbReference type="ARBA" id="ARBA00022679"/>
    </source>
</evidence>
<dbReference type="PROSITE" id="PS00108">
    <property type="entry name" value="PROTEIN_KINASE_ST"/>
    <property type="match status" value="1"/>
</dbReference>
<feature type="compositionally biased region" description="Polar residues" evidence="9">
    <location>
        <begin position="497"/>
        <end position="511"/>
    </location>
</feature>
<evidence type="ECO:0000256" key="1">
    <source>
        <dbReference type="ARBA" id="ARBA00012411"/>
    </source>
</evidence>
<keyword evidence="6 7" id="KW-0067">ATP-binding</keyword>
<organism evidence="11 12">
    <name type="scientific">Malassezia nana</name>
    <dbReference type="NCBI Taxonomy" id="180528"/>
    <lineage>
        <taxon>Eukaryota</taxon>
        <taxon>Fungi</taxon>
        <taxon>Dikarya</taxon>
        <taxon>Basidiomycota</taxon>
        <taxon>Ustilaginomycotina</taxon>
        <taxon>Malasseziomycetes</taxon>
        <taxon>Malasseziales</taxon>
        <taxon>Malasseziaceae</taxon>
        <taxon>Malassezia</taxon>
    </lineage>
</organism>
<evidence type="ECO:0000256" key="4">
    <source>
        <dbReference type="ARBA" id="ARBA00022741"/>
    </source>
</evidence>